<dbReference type="SUPFAM" id="SSF69118">
    <property type="entry name" value="AhpD-like"/>
    <property type="match status" value="1"/>
</dbReference>
<dbReference type="GO" id="GO:0005634">
    <property type="term" value="C:nucleus"/>
    <property type="evidence" value="ECO:0007669"/>
    <property type="project" value="InterPro"/>
</dbReference>
<feature type="region of interest" description="Disordered" evidence="4">
    <location>
        <begin position="101"/>
        <end position="123"/>
    </location>
</feature>
<sequence length="345" mass="39948">MEKKEFLMCGGNKDWLNGYQHIPKKLQDLNEINKLLAHQPWLFNKGHIEKLTKGNDSWSLSEVVHAIVILSHFHALSSFVFGCGINDADLELDHKLTSNGHKNELPLEASSSAPPSPPPPETAEACVEQLMQKMRSISEQKTSDETSQEELVRGFERVESVTVDPGNGCDENNVDLVKYIDDPNFSYVDFARRRDGSVIPTFRIQDYSWDDHGFSLVNRLYSDVGNLLDEKFKVTYNLTYNNMGRRTNVDTTIFRRAVWNYIQCMYGIRHDDYDYREVNELLDRNLKSYIKKVCCFPHRVALNECDNVMKAFRRSEKIHVNLMITEARMQAELLYALRSVMKYMT</sequence>
<comment type="caution">
    <text evidence="5">The sequence shown here is derived from an EMBL/GenBank/DDBJ whole genome shotgun (WGS) entry which is preliminary data.</text>
</comment>
<evidence type="ECO:0000313" key="6">
    <source>
        <dbReference type="Proteomes" id="UP000288716"/>
    </source>
</evidence>
<dbReference type="InterPro" id="IPR029032">
    <property type="entry name" value="AhpD-like"/>
</dbReference>
<dbReference type="VEuPathDB" id="VectorBase:LDEU001821"/>
<dbReference type="STRING" id="299467.A0A443SRT1"/>
<dbReference type="EMBL" id="NCKV01000592">
    <property type="protein sequence ID" value="RWS30217.1"/>
    <property type="molecule type" value="Genomic_DNA"/>
</dbReference>
<dbReference type="GO" id="GO:0016239">
    <property type="term" value="P:positive regulation of macroautophagy"/>
    <property type="evidence" value="ECO:0007669"/>
    <property type="project" value="TreeGrafter"/>
</dbReference>
<evidence type="ECO:0000256" key="1">
    <source>
        <dbReference type="ARBA" id="ARBA00004496"/>
    </source>
</evidence>
<evidence type="ECO:0000256" key="3">
    <source>
        <dbReference type="ARBA" id="ARBA00022490"/>
    </source>
</evidence>
<dbReference type="PANTHER" id="PTHR12474">
    <property type="entry name" value="P53 REGULATED PA26 NUCLEAR PROTEIN SESTRIN"/>
    <property type="match status" value="1"/>
</dbReference>
<comment type="similarity">
    <text evidence="2">Belongs to the sestrin family.</text>
</comment>
<proteinExistence type="inferred from homology"/>
<accession>A0A443SRT1</accession>
<protein>
    <submittedName>
        <fullName evidence="5">Sestrin-like protein</fullName>
    </submittedName>
</protein>
<dbReference type="GO" id="GO:0005737">
    <property type="term" value="C:cytoplasm"/>
    <property type="evidence" value="ECO:0007669"/>
    <property type="project" value="UniProtKB-SubCell"/>
</dbReference>
<dbReference type="Proteomes" id="UP000288716">
    <property type="component" value="Unassembled WGS sequence"/>
</dbReference>
<dbReference type="AlphaFoldDB" id="A0A443SRT1"/>
<dbReference type="InterPro" id="IPR006730">
    <property type="entry name" value="Sestrin"/>
</dbReference>
<dbReference type="GO" id="GO:1901031">
    <property type="term" value="P:regulation of response to reactive oxygen species"/>
    <property type="evidence" value="ECO:0007669"/>
    <property type="project" value="InterPro"/>
</dbReference>
<dbReference type="GO" id="GO:0070728">
    <property type="term" value="F:L-leucine binding"/>
    <property type="evidence" value="ECO:0007669"/>
    <property type="project" value="TreeGrafter"/>
</dbReference>
<name>A0A443SRT1_9ACAR</name>
<evidence type="ECO:0000256" key="4">
    <source>
        <dbReference type="SAM" id="MobiDB-lite"/>
    </source>
</evidence>
<dbReference type="GO" id="GO:0071233">
    <property type="term" value="P:cellular response to L-leucine"/>
    <property type="evidence" value="ECO:0007669"/>
    <property type="project" value="TreeGrafter"/>
</dbReference>
<dbReference type="OrthoDB" id="337464at2759"/>
<evidence type="ECO:0000256" key="2">
    <source>
        <dbReference type="ARBA" id="ARBA00008350"/>
    </source>
</evidence>
<organism evidence="5 6">
    <name type="scientific">Leptotrombidium deliense</name>
    <dbReference type="NCBI Taxonomy" id="299467"/>
    <lineage>
        <taxon>Eukaryota</taxon>
        <taxon>Metazoa</taxon>
        <taxon>Ecdysozoa</taxon>
        <taxon>Arthropoda</taxon>
        <taxon>Chelicerata</taxon>
        <taxon>Arachnida</taxon>
        <taxon>Acari</taxon>
        <taxon>Acariformes</taxon>
        <taxon>Trombidiformes</taxon>
        <taxon>Prostigmata</taxon>
        <taxon>Anystina</taxon>
        <taxon>Parasitengona</taxon>
        <taxon>Trombiculoidea</taxon>
        <taxon>Trombiculidae</taxon>
        <taxon>Leptotrombidium</taxon>
    </lineage>
</organism>
<keyword evidence="3" id="KW-0963">Cytoplasm</keyword>
<dbReference type="GO" id="GO:0016684">
    <property type="term" value="F:oxidoreductase activity, acting on peroxide as acceptor"/>
    <property type="evidence" value="ECO:0007669"/>
    <property type="project" value="TreeGrafter"/>
</dbReference>
<keyword evidence="6" id="KW-1185">Reference proteome</keyword>
<comment type="subcellular location">
    <subcellularLocation>
        <location evidence="1">Cytoplasm</location>
    </subcellularLocation>
</comment>
<dbReference type="GO" id="GO:1990253">
    <property type="term" value="P:cellular response to leucine starvation"/>
    <property type="evidence" value="ECO:0007669"/>
    <property type="project" value="TreeGrafter"/>
</dbReference>
<reference evidence="5 6" key="1">
    <citation type="journal article" date="2018" name="Gigascience">
        <title>Genomes of trombidid mites reveal novel predicted allergens and laterally-transferred genes associated with secondary metabolism.</title>
        <authorList>
            <person name="Dong X."/>
            <person name="Chaisiri K."/>
            <person name="Xia D."/>
            <person name="Armstrong S.D."/>
            <person name="Fang Y."/>
            <person name="Donnelly M.J."/>
            <person name="Kadowaki T."/>
            <person name="McGarry J.W."/>
            <person name="Darby A.C."/>
            <person name="Makepeace B.L."/>
        </authorList>
    </citation>
    <scope>NUCLEOTIDE SEQUENCE [LARGE SCALE GENOMIC DNA]</scope>
    <source>
        <strain evidence="5">UoL-UT</strain>
    </source>
</reference>
<evidence type="ECO:0000313" key="5">
    <source>
        <dbReference type="EMBL" id="RWS30217.1"/>
    </source>
</evidence>
<dbReference type="Pfam" id="PF04636">
    <property type="entry name" value="PA26"/>
    <property type="match status" value="1"/>
</dbReference>
<gene>
    <name evidence="5" type="ORF">B4U80_04637</name>
</gene>
<dbReference type="GO" id="GO:1904262">
    <property type="term" value="P:negative regulation of TORC1 signaling"/>
    <property type="evidence" value="ECO:0007669"/>
    <property type="project" value="TreeGrafter"/>
</dbReference>
<dbReference type="PANTHER" id="PTHR12474:SF0">
    <property type="entry name" value="SESTRIN HOMOLOG"/>
    <property type="match status" value="1"/>
</dbReference>